<dbReference type="AlphaFoldDB" id="A0A2P6N0Y0"/>
<dbReference type="InParanoid" id="A0A2P6N0Y0"/>
<evidence type="ECO:0000313" key="2">
    <source>
        <dbReference type="Proteomes" id="UP000241769"/>
    </source>
</evidence>
<comment type="caution">
    <text evidence="1">The sequence shown here is derived from an EMBL/GenBank/DDBJ whole genome shotgun (WGS) entry which is preliminary data.</text>
</comment>
<dbReference type="EMBL" id="MDYQ01000257">
    <property type="protein sequence ID" value="PRP77614.1"/>
    <property type="molecule type" value="Genomic_DNA"/>
</dbReference>
<keyword evidence="2" id="KW-1185">Reference proteome</keyword>
<evidence type="ECO:0000313" key="1">
    <source>
        <dbReference type="EMBL" id="PRP77614.1"/>
    </source>
</evidence>
<dbReference type="Proteomes" id="UP000241769">
    <property type="component" value="Unassembled WGS sequence"/>
</dbReference>
<sequence>MPDRFGRLRIVVIGSPANVLVFPNKEFLHSEALLKKNLREKSVYRSKV</sequence>
<organism evidence="1 2">
    <name type="scientific">Planoprotostelium fungivorum</name>
    <dbReference type="NCBI Taxonomy" id="1890364"/>
    <lineage>
        <taxon>Eukaryota</taxon>
        <taxon>Amoebozoa</taxon>
        <taxon>Evosea</taxon>
        <taxon>Variosea</taxon>
        <taxon>Cavosteliida</taxon>
        <taxon>Cavosteliaceae</taxon>
        <taxon>Planoprotostelium</taxon>
    </lineage>
</organism>
<accession>A0A2P6N0Y0</accession>
<name>A0A2P6N0Y0_9EUKA</name>
<reference evidence="1 2" key="1">
    <citation type="journal article" date="2018" name="Genome Biol. Evol.">
        <title>Multiple Roots of Fruiting Body Formation in Amoebozoa.</title>
        <authorList>
            <person name="Hillmann F."/>
            <person name="Forbes G."/>
            <person name="Novohradska S."/>
            <person name="Ferling I."/>
            <person name="Riege K."/>
            <person name="Groth M."/>
            <person name="Westermann M."/>
            <person name="Marz M."/>
            <person name="Spaller T."/>
            <person name="Winckler T."/>
            <person name="Schaap P."/>
            <person name="Glockner G."/>
        </authorList>
    </citation>
    <scope>NUCLEOTIDE SEQUENCE [LARGE SCALE GENOMIC DNA]</scope>
    <source>
        <strain evidence="1 2">Jena</strain>
    </source>
</reference>
<protein>
    <submittedName>
        <fullName evidence="1">Uncharacterized protein</fullName>
    </submittedName>
</protein>
<gene>
    <name evidence="1" type="ORF">PROFUN_00475</name>
</gene>
<proteinExistence type="predicted"/>